<comment type="caution">
    <text evidence="2">The sequence shown here is derived from an EMBL/GenBank/DDBJ whole genome shotgun (WGS) entry which is preliminary data.</text>
</comment>
<sequence>NITWSVTDFVKVSISWAQQLEFHHNGYKSNTLSSSHNFHANSTWVHLFTDGAIARDTWNASAGGILGDQLGNWIPGFNRYLGKCSTFEAELWGILDGLPVMLIKGYRRAKIQTNNLDAVQALTNIGLEDSGITLLKRLHRIMRFQGQWQIEYLPREHNIVADRLAKLSLTWKSSLQVFDVALNEILEVLQHDKVCGTFKQLS</sequence>
<dbReference type="PANTHER" id="PTHR47723:SF13">
    <property type="entry name" value="PUTATIVE-RELATED"/>
    <property type="match status" value="1"/>
</dbReference>
<proteinExistence type="predicted"/>
<dbReference type="CDD" id="cd06222">
    <property type="entry name" value="RNase_H_like"/>
    <property type="match status" value="1"/>
</dbReference>
<dbReference type="InterPro" id="IPR053151">
    <property type="entry name" value="RNase_H-like"/>
</dbReference>
<gene>
    <name evidence="2" type="ORF">Goshw_029881</name>
</gene>
<evidence type="ECO:0000259" key="1">
    <source>
        <dbReference type="Pfam" id="PF13456"/>
    </source>
</evidence>
<reference evidence="2 3" key="1">
    <citation type="journal article" date="2019" name="Genome Biol. Evol.">
        <title>Insights into the evolution of the New World diploid cottons (Gossypium, subgenus Houzingenia) based on genome sequencing.</title>
        <authorList>
            <person name="Grover C.E."/>
            <person name="Arick M.A. 2nd"/>
            <person name="Thrash A."/>
            <person name="Conover J.L."/>
            <person name="Sanders W.S."/>
            <person name="Peterson D.G."/>
            <person name="Frelichowski J.E."/>
            <person name="Scheffler J.A."/>
            <person name="Scheffler B.E."/>
            <person name="Wendel J.F."/>
        </authorList>
    </citation>
    <scope>NUCLEOTIDE SEQUENCE [LARGE SCALE GENOMIC DNA]</scope>
    <source>
        <strain evidence="2">1</strain>
        <tissue evidence="2">Leaf</tissue>
    </source>
</reference>
<feature type="non-terminal residue" evidence="2">
    <location>
        <position position="1"/>
    </location>
</feature>
<keyword evidence="3" id="KW-1185">Reference proteome</keyword>
<dbReference type="PANTHER" id="PTHR47723">
    <property type="entry name" value="OS05G0353850 PROTEIN"/>
    <property type="match status" value="1"/>
</dbReference>
<dbReference type="InterPro" id="IPR002156">
    <property type="entry name" value="RNaseH_domain"/>
</dbReference>
<dbReference type="InterPro" id="IPR044730">
    <property type="entry name" value="RNase_H-like_dom_plant"/>
</dbReference>
<name>A0A7J9KW80_GOSSC</name>
<evidence type="ECO:0000313" key="3">
    <source>
        <dbReference type="Proteomes" id="UP000593576"/>
    </source>
</evidence>
<dbReference type="SUPFAM" id="SSF53098">
    <property type="entry name" value="Ribonuclease H-like"/>
    <property type="match status" value="1"/>
</dbReference>
<evidence type="ECO:0000313" key="2">
    <source>
        <dbReference type="EMBL" id="MBA0850449.1"/>
    </source>
</evidence>
<dbReference type="Pfam" id="PF13456">
    <property type="entry name" value="RVT_3"/>
    <property type="match status" value="1"/>
</dbReference>
<dbReference type="InterPro" id="IPR012337">
    <property type="entry name" value="RNaseH-like_sf"/>
</dbReference>
<organism evidence="2 3">
    <name type="scientific">Gossypium schwendimanii</name>
    <name type="common">Cotton</name>
    <dbReference type="NCBI Taxonomy" id="34291"/>
    <lineage>
        <taxon>Eukaryota</taxon>
        <taxon>Viridiplantae</taxon>
        <taxon>Streptophyta</taxon>
        <taxon>Embryophyta</taxon>
        <taxon>Tracheophyta</taxon>
        <taxon>Spermatophyta</taxon>
        <taxon>Magnoliopsida</taxon>
        <taxon>eudicotyledons</taxon>
        <taxon>Gunneridae</taxon>
        <taxon>Pentapetalae</taxon>
        <taxon>rosids</taxon>
        <taxon>malvids</taxon>
        <taxon>Malvales</taxon>
        <taxon>Malvaceae</taxon>
        <taxon>Malvoideae</taxon>
        <taxon>Gossypium</taxon>
    </lineage>
</organism>
<protein>
    <recommendedName>
        <fullName evidence="1">RNase H type-1 domain-containing protein</fullName>
    </recommendedName>
</protein>
<dbReference type="Gene3D" id="3.30.420.10">
    <property type="entry name" value="Ribonuclease H-like superfamily/Ribonuclease H"/>
    <property type="match status" value="1"/>
</dbReference>
<dbReference type="GO" id="GO:0004523">
    <property type="term" value="F:RNA-DNA hybrid ribonuclease activity"/>
    <property type="evidence" value="ECO:0007669"/>
    <property type="project" value="InterPro"/>
</dbReference>
<feature type="domain" description="RNase H type-1" evidence="1">
    <location>
        <begin position="49"/>
        <end position="167"/>
    </location>
</feature>
<dbReference type="Proteomes" id="UP000593576">
    <property type="component" value="Unassembled WGS sequence"/>
</dbReference>
<dbReference type="AlphaFoldDB" id="A0A7J9KW80"/>
<dbReference type="InterPro" id="IPR036397">
    <property type="entry name" value="RNaseH_sf"/>
</dbReference>
<dbReference type="OrthoDB" id="982759at2759"/>
<dbReference type="GO" id="GO:0003676">
    <property type="term" value="F:nucleic acid binding"/>
    <property type="evidence" value="ECO:0007669"/>
    <property type="project" value="InterPro"/>
</dbReference>
<dbReference type="EMBL" id="JABFAF010000002">
    <property type="protein sequence ID" value="MBA0850449.1"/>
    <property type="molecule type" value="Genomic_DNA"/>
</dbReference>
<accession>A0A7J9KW80</accession>